<dbReference type="OrthoDB" id="1707673at2"/>
<accession>A0A1M5Y4T9</accession>
<dbReference type="Proteomes" id="UP000184389">
    <property type="component" value="Unassembled WGS sequence"/>
</dbReference>
<evidence type="ECO:0000313" key="5">
    <source>
        <dbReference type="EMBL" id="SHI06996.1"/>
    </source>
</evidence>
<dbReference type="PANTHER" id="PTHR42756">
    <property type="entry name" value="TRANSCRIPTIONAL REGULATOR, MARR"/>
    <property type="match status" value="1"/>
</dbReference>
<reference evidence="5 6" key="1">
    <citation type="submission" date="2016-11" db="EMBL/GenBank/DDBJ databases">
        <authorList>
            <person name="Jaros S."/>
            <person name="Januszkiewicz K."/>
            <person name="Wedrychowicz H."/>
        </authorList>
    </citation>
    <scope>NUCLEOTIDE SEQUENCE [LARGE SCALE GENOMIC DNA]</scope>
    <source>
        <strain evidence="5 6">DSM 13106</strain>
    </source>
</reference>
<dbReference type="SMART" id="SM00347">
    <property type="entry name" value="HTH_MARR"/>
    <property type="match status" value="1"/>
</dbReference>
<protein>
    <submittedName>
        <fullName evidence="5">Transcriptional regulator, MarR family</fullName>
    </submittedName>
</protein>
<dbReference type="Gene3D" id="1.10.10.10">
    <property type="entry name" value="Winged helix-like DNA-binding domain superfamily/Winged helix DNA-binding domain"/>
    <property type="match status" value="1"/>
</dbReference>
<dbReference type="RefSeq" id="WP_072744638.1">
    <property type="nucleotide sequence ID" value="NZ_FQXR01000009.1"/>
</dbReference>
<dbReference type="PANTHER" id="PTHR42756:SF1">
    <property type="entry name" value="TRANSCRIPTIONAL REPRESSOR OF EMRAB OPERON"/>
    <property type="match status" value="1"/>
</dbReference>
<dbReference type="InterPro" id="IPR036388">
    <property type="entry name" value="WH-like_DNA-bd_sf"/>
</dbReference>
<dbReference type="PRINTS" id="PR00598">
    <property type="entry name" value="HTHMARR"/>
</dbReference>
<dbReference type="EMBL" id="FQXR01000009">
    <property type="protein sequence ID" value="SHI06996.1"/>
    <property type="molecule type" value="Genomic_DNA"/>
</dbReference>
<dbReference type="PROSITE" id="PS01117">
    <property type="entry name" value="HTH_MARR_1"/>
    <property type="match status" value="1"/>
</dbReference>
<dbReference type="STRING" id="1123281.SAMN02745180_01984"/>
<evidence type="ECO:0000259" key="4">
    <source>
        <dbReference type="PROSITE" id="PS50995"/>
    </source>
</evidence>
<keyword evidence="6" id="KW-1185">Reference proteome</keyword>
<evidence type="ECO:0000256" key="2">
    <source>
        <dbReference type="ARBA" id="ARBA00023125"/>
    </source>
</evidence>
<dbReference type="GO" id="GO:0003700">
    <property type="term" value="F:DNA-binding transcription factor activity"/>
    <property type="evidence" value="ECO:0007669"/>
    <property type="project" value="InterPro"/>
</dbReference>
<evidence type="ECO:0000256" key="3">
    <source>
        <dbReference type="ARBA" id="ARBA00023163"/>
    </source>
</evidence>
<dbReference type="InterPro" id="IPR023187">
    <property type="entry name" value="Tscrpt_reg_MarR-type_CS"/>
</dbReference>
<dbReference type="GO" id="GO:0003677">
    <property type="term" value="F:DNA binding"/>
    <property type="evidence" value="ECO:0007669"/>
    <property type="project" value="UniProtKB-KW"/>
</dbReference>
<evidence type="ECO:0000256" key="1">
    <source>
        <dbReference type="ARBA" id="ARBA00023015"/>
    </source>
</evidence>
<dbReference type="InterPro" id="IPR000835">
    <property type="entry name" value="HTH_MarR-typ"/>
</dbReference>
<keyword evidence="2" id="KW-0238">DNA-binding</keyword>
<gene>
    <name evidence="5" type="ORF">SAMN02745180_01984</name>
</gene>
<dbReference type="SUPFAM" id="SSF46785">
    <property type="entry name" value="Winged helix' DNA-binding domain"/>
    <property type="match status" value="1"/>
</dbReference>
<dbReference type="InterPro" id="IPR036390">
    <property type="entry name" value="WH_DNA-bd_sf"/>
</dbReference>
<dbReference type="PROSITE" id="PS50995">
    <property type="entry name" value="HTH_MARR_2"/>
    <property type="match status" value="1"/>
</dbReference>
<evidence type="ECO:0000313" key="6">
    <source>
        <dbReference type="Proteomes" id="UP000184389"/>
    </source>
</evidence>
<sequence>MINNSIYEDIRYDLIKFMSLFHRLFSPTFKKETNDKYSCNKNQVKTIMIIGRAEKVTPTILGKCMDMEKGSLTSLIDSMEKMGLVYRVNDEKDRRKTWIYLTDEGEKYYINQEKKFMARIKEVFGTLSEKDVKEFNDSLKTIVTILDKMRGE</sequence>
<dbReference type="Pfam" id="PF01047">
    <property type="entry name" value="MarR"/>
    <property type="match status" value="1"/>
</dbReference>
<dbReference type="AlphaFoldDB" id="A0A1M5Y4T9"/>
<keyword evidence="1" id="KW-0805">Transcription regulation</keyword>
<proteinExistence type="predicted"/>
<keyword evidence="3" id="KW-0804">Transcription</keyword>
<feature type="domain" description="HTH marR-type" evidence="4">
    <location>
        <begin position="11"/>
        <end position="151"/>
    </location>
</feature>
<name>A0A1M5Y4T9_9FIRM</name>
<organism evidence="5 6">
    <name type="scientific">Sporanaerobacter acetigenes DSM 13106</name>
    <dbReference type="NCBI Taxonomy" id="1123281"/>
    <lineage>
        <taxon>Bacteria</taxon>
        <taxon>Bacillati</taxon>
        <taxon>Bacillota</taxon>
        <taxon>Tissierellia</taxon>
        <taxon>Tissierellales</taxon>
        <taxon>Sporanaerobacteraceae</taxon>
        <taxon>Sporanaerobacter</taxon>
    </lineage>
</organism>